<dbReference type="SUPFAM" id="SSF50814">
    <property type="entry name" value="Lipocalins"/>
    <property type="match status" value="1"/>
</dbReference>
<reference evidence="6" key="1">
    <citation type="submission" date="2019-10" db="EMBL/GenBank/DDBJ databases">
        <title>The sequence and de novo assembly of the wild yak genome.</title>
        <authorList>
            <person name="Liu Y."/>
        </authorList>
    </citation>
    <scope>NUCLEOTIDE SEQUENCE [LARGE SCALE GENOMIC DNA]</scope>
    <source>
        <strain evidence="6">WY2019</strain>
    </source>
</reference>
<accession>A0A6B0S4N0</accession>
<comment type="caution">
    <text evidence="6">The sequence shown here is derived from an EMBL/GenBank/DDBJ whole genome shotgun (WGS) entry which is preliminary data.</text>
</comment>
<keyword evidence="4" id="KW-0964">Secreted</keyword>
<keyword evidence="3" id="KW-0813">Transport</keyword>
<evidence type="ECO:0000259" key="5">
    <source>
        <dbReference type="Pfam" id="PF00061"/>
    </source>
</evidence>
<dbReference type="InterPro" id="IPR012674">
    <property type="entry name" value="Calycin"/>
</dbReference>
<dbReference type="AlphaFoldDB" id="A0A6B0S4N0"/>
<dbReference type="PRINTS" id="PR01173">
    <property type="entry name" value="ODORANTBNDNG"/>
</dbReference>
<organism evidence="6 7">
    <name type="scientific">Bos mutus</name>
    <name type="common">wild yak</name>
    <dbReference type="NCBI Taxonomy" id="72004"/>
    <lineage>
        <taxon>Eukaryota</taxon>
        <taxon>Metazoa</taxon>
        <taxon>Chordata</taxon>
        <taxon>Craniata</taxon>
        <taxon>Vertebrata</taxon>
        <taxon>Euteleostomi</taxon>
        <taxon>Mammalia</taxon>
        <taxon>Eutheria</taxon>
        <taxon>Laurasiatheria</taxon>
        <taxon>Artiodactyla</taxon>
        <taxon>Ruminantia</taxon>
        <taxon>Pecora</taxon>
        <taxon>Bovidae</taxon>
        <taxon>Bovinae</taxon>
        <taxon>Bos</taxon>
    </lineage>
</organism>
<evidence type="ECO:0000256" key="2">
    <source>
        <dbReference type="ARBA" id="ARBA00006889"/>
    </source>
</evidence>
<dbReference type="PANTHER" id="PTHR11430">
    <property type="entry name" value="LIPOCALIN"/>
    <property type="match status" value="1"/>
</dbReference>
<dbReference type="PANTHER" id="PTHR11430:SF65">
    <property type="entry name" value="ODORANT-BINDING PROTEIN 1A-RELATED"/>
    <property type="match status" value="1"/>
</dbReference>
<evidence type="ECO:0000256" key="1">
    <source>
        <dbReference type="ARBA" id="ARBA00004613"/>
    </source>
</evidence>
<dbReference type="Pfam" id="PF00061">
    <property type="entry name" value="Lipocalin"/>
    <property type="match status" value="1"/>
</dbReference>
<evidence type="ECO:0000256" key="4">
    <source>
        <dbReference type="ARBA" id="ARBA00022525"/>
    </source>
</evidence>
<keyword evidence="7" id="KW-1185">Reference proteome</keyword>
<dbReference type="GO" id="GO:0005615">
    <property type="term" value="C:extracellular space"/>
    <property type="evidence" value="ECO:0007669"/>
    <property type="project" value="TreeGrafter"/>
</dbReference>
<dbReference type="EMBL" id="VBQZ03000191">
    <property type="protein sequence ID" value="MXQ97468.1"/>
    <property type="molecule type" value="Genomic_DNA"/>
</dbReference>
<dbReference type="InterPro" id="IPR000566">
    <property type="entry name" value="Lipocln_cytosolic_FA-bd_dom"/>
</dbReference>
<comment type="subcellular location">
    <subcellularLocation>
        <location evidence="1">Secreted</location>
    </subcellularLocation>
</comment>
<evidence type="ECO:0000313" key="6">
    <source>
        <dbReference type="EMBL" id="MXQ97468.1"/>
    </source>
</evidence>
<proteinExistence type="inferred from homology"/>
<feature type="domain" description="Lipocalin/cytosolic fatty-acid binding" evidence="5">
    <location>
        <begin position="65"/>
        <end position="202"/>
    </location>
</feature>
<evidence type="ECO:0000313" key="7">
    <source>
        <dbReference type="Proteomes" id="UP000322234"/>
    </source>
</evidence>
<dbReference type="GO" id="GO:0005549">
    <property type="term" value="F:odorant binding"/>
    <property type="evidence" value="ECO:0007669"/>
    <property type="project" value="TreeGrafter"/>
</dbReference>
<protein>
    <recommendedName>
        <fullName evidence="5">Lipocalin/cytosolic fatty-acid binding domain-containing protein</fullName>
    </recommendedName>
</protein>
<comment type="similarity">
    <text evidence="2">Belongs to the calycin superfamily. Lipocalin family.</text>
</comment>
<dbReference type="InterPro" id="IPR002448">
    <property type="entry name" value="OBP-like"/>
</dbReference>
<gene>
    <name evidence="6" type="ORF">E5288_WYG019730</name>
</gene>
<dbReference type="Proteomes" id="UP000322234">
    <property type="component" value="Unassembled WGS sequence"/>
</dbReference>
<dbReference type="InterPro" id="IPR002345">
    <property type="entry name" value="Lipocalin"/>
</dbReference>
<dbReference type="GO" id="GO:0036094">
    <property type="term" value="F:small molecule binding"/>
    <property type="evidence" value="ECO:0007669"/>
    <property type="project" value="InterPro"/>
</dbReference>
<evidence type="ECO:0000256" key="3">
    <source>
        <dbReference type="ARBA" id="ARBA00022448"/>
    </source>
</evidence>
<name>A0A6B0S4N0_9CETA</name>
<dbReference type="Gene3D" id="2.40.128.20">
    <property type="match status" value="1"/>
</dbReference>
<sequence>MSRQHISPIKSGASFHPLQLLEYPQPRQKKDHGSLKMKVLFLSLLLGVICAAQEEEAQPSLSELSGQWRTAYIASSNLGKIKPNGPFRVYLHKLLFDDEQGTVDFYFFVKHKGKWEYKHVSGIKQEDGTYAVDYEGKNVFEVSHASNDILVAHNTNVDEHGKKTVLTGLFVKVNIEDESLQKFKELTQEKGIEEENVVNFIETGRQLTGCCAESVCFLLNSEA</sequence>